<evidence type="ECO:0008006" key="3">
    <source>
        <dbReference type="Google" id="ProtNLM"/>
    </source>
</evidence>
<keyword evidence="2" id="KW-1185">Reference proteome</keyword>
<dbReference type="OrthoDB" id="10582098at2759"/>
<dbReference type="AlphaFoldDB" id="A0A0L0UZQ5"/>
<reference evidence="2" key="1">
    <citation type="submission" date="2014-03" db="EMBL/GenBank/DDBJ databases">
        <title>The Genome Sequence of Puccinia striiformis f. sp. tritici PST-78.</title>
        <authorList>
            <consortium name="The Broad Institute Genome Sequencing Platform"/>
            <person name="Cuomo C."/>
            <person name="Hulbert S."/>
            <person name="Chen X."/>
            <person name="Walker B."/>
            <person name="Young S.K."/>
            <person name="Zeng Q."/>
            <person name="Gargeya S."/>
            <person name="Fitzgerald M."/>
            <person name="Haas B."/>
            <person name="Abouelleil A."/>
            <person name="Alvarado L."/>
            <person name="Arachchi H.M."/>
            <person name="Berlin A.M."/>
            <person name="Chapman S.B."/>
            <person name="Goldberg J."/>
            <person name="Griggs A."/>
            <person name="Gujja S."/>
            <person name="Hansen M."/>
            <person name="Howarth C."/>
            <person name="Imamovic A."/>
            <person name="Larimer J."/>
            <person name="McCowan C."/>
            <person name="Montmayeur A."/>
            <person name="Murphy C."/>
            <person name="Neiman D."/>
            <person name="Pearson M."/>
            <person name="Priest M."/>
            <person name="Roberts A."/>
            <person name="Saif S."/>
            <person name="Shea T."/>
            <person name="Sisk P."/>
            <person name="Sykes S."/>
            <person name="Wortman J."/>
            <person name="Nusbaum C."/>
            <person name="Birren B."/>
        </authorList>
    </citation>
    <scope>NUCLEOTIDE SEQUENCE [LARGE SCALE GENOMIC DNA]</scope>
    <source>
        <strain evidence="2">race PST-78</strain>
    </source>
</reference>
<sequence>MELDEGLVLIRITPPWILNPILNPDNLSWDCFGTLEKSLSLCGDDSSWVDGDILYQVDYQICLKLKSTSKIVSAEILNSGSVFPMVAEYNQSQINPDCKTNFTWQNCSMKSYALTRQFMAQFCQAIKSSECVTKLKQLAKKIWMIITNFKSNAPLIAKPEVIELNPSDHWSQGINTKKIILEFVQKHVCTKACKGLGLPDLEEISWSPKSEISKRESTSAPIDTQMNAEDLKLISIIRQGKKALGFSRDT</sequence>
<evidence type="ECO:0000313" key="1">
    <source>
        <dbReference type="EMBL" id="KNE92500.1"/>
    </source>
</evidence>
<gene>
    <name evidence="1" type="ORF">PSTG_14101</name>
</gene>
<name>A0A0L0UZQ5_9BASI</name>
<organism evidence="1 2">
    <name type="scientific">Puccinia striiformis f. sp. tritici PST-78</name>
    <dbReference type="NCBI Taxonomy" id="1165861"/>
    <lineage>
        <taxon>Eukaryota</taxon>
        <taxon>Fungi</taxon>
        <taxon>Dikarya</taxon>
        <taxon>Basidiomycota</taxon>
        <taxon>Pucciniomycotina</taxon>
        <taxon>Pucciniomycetes</taxon>
        <taxon>Pucciniales</taxon>
        <taxon>Pucciniaceae</taxon>
        <taxon>Puccinia</taxon>
    </lineage>
</organism>
<comment type="caution">
    <text evidence="1">The sequence shown here is derived from an EMBL/GenBank/DDBJ whole genome shotgun (WGS) entry which is preliminary data.</text>
</comment>
<accession>A0A0L0UZQ5</accession>
<dbReference type="EMBL" id="AJIL01000162">
    <property type="protein sequence ID" value="KNE92500.1"/>
    <property type="molecule type" value="Genomic_DNA"/>
</dbReference>
<dbReference type="Gene3D" id="3.20.200.10">
    <property type="entry name" value="MHCK/EF2 kinase"/>
    <property type="match status" value="1"/>
</dbReference>
<dbReference type="Proteomes" id="UP000054564">
    <property type="component" value="Unassembled WGS sequence"/>
</dbReference>
<proteinExistence type="predicted"/>
<protein>
    <recommendedName>
        <fullName evidence="3">Alpha-type protein kinase domain-containing protein</fullName>
    </recommendedName>
</protein>
<evidence type="ECO:0000313" key="2">
    <source>
        <dbReference type="Proteomes" id="UP000054564"/>
    </source>
</evidence>